<protein>
    <recommendedName>
        <fullName evidence="1">DUF4283 domain-containing protein</fullName>
    </recommendedName>
</protein>
<proteinExistence type="predicted"/>
<dbReference type="Proteomes" id="UP000187203">
    <property type="component" value="Unassembled WGS sequence"/>
</dbReference>
<evidence type="ECO:0000313" key="2">
    <source>
        <dbReference type="EMBL" id="OMO77405.1"/>
    </source>
</evidence>
<dbReference type="OrthoDB" id="10587190at2759"/>
<dbReference type="Pfam" id="PF14111">
    <property type="entry name" value="DUF4283"/>
    <property type="match status" value="1"/>
</dbReference>
<evidence type="ECO:0000259" key="1">
    <source>
        <dbReference type="Pfam" id="PF14111"/>
    </source>
</evidence>
<reference evidence="3" key="1">
    <citation type="submission" date="2013-09" db="EMBL/GenBank/DDBJ databases">
        <title>Corchorus olitorius genome sequencing.</title>
        <authorList>
            <person name="Alam M."/>
            <person name="Haque M.S."/>
            <person name="Islam M.S."/>
            <person name="Emdad E.M."/>
            <person name="Islam M.M."/>
            <person name="Ahmed B."/>
            <person name="Halim A."/>
            <person name="Hossen Q.M.M."/>
            <person name="Hossain M.Z."/>
            <person name="Ahmed R."/>
            <person name="Khan M.M."/>
            <person name="Islam R."/>
            <person name="Rashid M.M."/>
            <person name="Khan S.A."/>
            <person name="Rahman M.S."/>
            <person name="Alam M."/>
            <person name="Yahiya A.S."/>
            <person name="Khan M.S."/>
            <person name="Azam M.S."/>
            <person name="Haque T."/>
            <person name="Lashkar M.Z.H."/>
            <person name="Akhand A.I."/>
            <person name="Morshed G."/>
            <person name="Roy S."/>
            <person name="Uddin K.S."/>
            <person name="Rabeya T."/>
            <person name="Hossain A.S."/>
            <person name="Chowdhury A."/>
            <person name="Snigdha A.R."/>
            <person name="Mortoza M.S."/>
            <person name="Matin S.A."/>
            <person name="Hoque S.M.E."/>
            <person name="Islam M.K."/>
            <person name="Roy D.K."/>
            <person name="Haider R."/>
            <person name="Moosa M.M."/>
            <person name="Elias S.M."/>
            <person name="Hasan A.M."/>
            <person name="Jahan S."/>
            <person name="Shafiuddin M."/>
            <person name="Mahmood N."/>
            <person name="Shommy N.S."/>
        </authorList>
    </citation>
    <scope>NUCLEOTIDE SEQUENCE [LARGE SCALE GENOMIC DNA]</scope>
    <source>
        <strain evidence="3">cv. O-4</strain>
    </source>
</reference>
<accession>A0A1R3I472</accession>
<dbReference type="EMBL" id="AWUE01018943">
    <property type="protein sequence ID" value="OMO77405.1"/>
    <property type="molecule type" value="Genomic_DNA"/>
</dbReference>
<keyword evidence="3" id="KW-1185">Reference proteome</keyword>
<sequence length="177" mass="19909">MAETITNLCGKLSLMDDEATKVVIDKDWIEGGVENEWLCLIGKAYSPKSLNLNGMRTAFCNAWNLSKNPVVREMVFVFQIEDELERDIVLVSQPWSFSKDLIVLKEYDRLRVDNLNLRRAKFNGDEASKAGSIRILGVSQSSSRQLVFWVGGNHCEANQMSLAQPVKRGGAVGQWSR</sequence>
<gene>
    <name evidence="2" type="ORF">COLO4_25208</name>
</gene>
<feature type="domain" description="DUF4283" evidence="1">
    <location>
        <begin position="38"/>
        <end position="107"/>
    </location>
</feature>
<dbReference type="AlphaFoldDB" id="A0A1R3I472"/>
<evidence type="ECO:0000313" key="3">
    <source>
        <dbReference type="Proteomes" id="UP000187203"/>
    </source>
</evidence>
<dbReference type="InterPro" id="IPR025558">
    <property type="entry name" value="DUF4283"/>
</dbReference>
<organism evidence="2 3">
    <name type="scientific">Corchorus olitorius</name>
    <dbReference type="NCBI Taxonomy" id="93759"/>
    <lineage>
        <taxon>Eukaryota</taxon>
        <taxon>Viridiplantae</taxon>
        <taxon>Streptophyta</taxon>
        <taxon>Embryophyta</taxon>
        <taxon>Tracheophyta</taxon>
        <taxon>Spermatophyta</taxon>
        <taxon>Magnoliopsida</taxon>
        <taxon>eudicotyledons</taxon>
        <taxon>Gunneridae</taxon>
        <taxon>Pentapetalae</taxon>
        <taxon>rosids</taxon>
        <taxon>malvids</taxon>
        <taxon>Malvales</taxon>
        <taxon>Malvaceae</taxon>
        <taxon>Grewioideae</taxon>
        <taxon>Apeibeae</taxon>
        <taxon>Corchorus</taxon>
    </lineage>
</organism>
<name>A0A1R3I472_9ROSI</name>
<comment type="caution">
    <text evidence="2">The sequence shown here is derived from an EMBL/GenBank/DDBJ whole genome shotgun (WGS) entry which is preliminary data.</text>
</comment>